<keyword evidence="12 18" id="KW-0472">Membrane</keyword>
<evidence type="ECO:0000313" key="21">
    <source>
        <dbReference type="Proteomes" id="UP000287177"/>
    </source>
</evidence>
<proteinExistence type="inferred from homology"/>
<evidence type="ECO:0000256" key="16">
    <source>
        <dbReference type="ARBA" id="ARBA00064436"/>
    </source>
</evidence>
<organism evidence="20 21">
    <name type="scientific">Mycolicibacterium elephantis DSM 44368</name>
    <dbReference type="NCBI Taxonomy" id="1335622"/>
    <lineage>
        <taxon>Bacteria</taxon>
        <taxon>Bacillati</taxon>
        <taxon>Actinomycetota</taxon>
        <taxon>Actinomycetes</taxon>
        <taxon>Mycobacteriales</taxon>
        <taxon>Mycobacteriaceae</taxon>
        <taxon>Mycolicibacterium</taxon>
    </lineage>
</organism>
<accession>A0A439DPR6</accession>
<dbReference type="PANTHER" id="PTHR11920">
    <property type="entry name" value="GUANYLYL CYCLASE"/>
    <property type="match status" value="1"/>
</dbReference>
<evidence type="ECO:0000256" key="13">
    <source>
        <dbReference type="ARBA" id="ARBA00023239"/>
    </source>
</evidence>
<dbReference type="Gene3D" id="3.30.70.1230">
    <property type="entry name" value="Nucleotide cyclase"/>
    <property type="match status" value="1"/>
</dbReference>
<dbReference type="GO" id="GO:0005886">
    <property type="term" value="C:plasma membrane"/>
    <property type="evidence" value="ECO:0007669"/>
    <property type="project" value="UniProtKB-ARBA"/>
</dbReference>
<feature type="transmembrane region" description="Helical" evidence="18">
    <location>
        <begin position="112"/>
        <end position="133"/>
    </location>
</feature>
<keyword evidence="8" id="KW-0067">ATP-binding</keyword>
<sequence length="512" mass="56333">MSYTLPLVFAIDLGGTRCTRLAPGLDRSPVIPKAREAGKFSDFRRCDDRNSAGKVGLHPVVSKSQVVADARRYALTVVAKFRAVCVPDLALDSRAPASARHYTTSAERRRRVLNVTAMISAAIIVFFAIQGWLVNREIWWIPLLNLGCALVFLMIPLLCRFGELVAPLVFFAVAYAVVTVLCVYLGTGTGLQLYFVVAAAITVVVLGIDHLVLAAVLASIGAAAVILLEFLVPNDTGRQPPWAFQTSFVLTVISAWILLVATLWYALREIRRARLAMEAEYDRSERLLANILPTTIADRLKDPTRNIIADKYDDASILFADIAGYTKRASDTAPSDLVRFLDRLYTDLDALVDRHGLEKVKTSGDSYMVVSGVPHPREDHLQALACMALDMADAVADLRDPRGREVPLRIGLAAGPVVAGVVGARKFFYDVWGDAVNVASRMETTDVEGRIQVPQNVYERLKDKFLFEERGPVEVKGKGLMHTWYLVGRRDDEAVRNAVELQPVSGPTPRSA</sequence>
<keyword evidence="11" id="KW-0115">cAMP biosynthesis</keyword>
<evidence type="ECO:0000256" key="14">
    <source>
        <dbReference type="ARBA" id="ARBA00032597"/>
    </source>
</evidence>
<evidence type="ECO:0000256" key="15">
    <source>
        <dbReference type="ARBA" id="ARBA00032637"/>
    </source>
</evidence>
<dbReference type="InterPro" id="IPR001054">
    <property type="entry name" value="A/G_cyclase"/>
</dbReference>
<comment type="subcellular location">
    <subcellularLocation>
        <location evidence="2">Membrane</location>
    </subcellularLocation>
</comment>
<feature type="transmembrane region" description="Helical" evidence="18">
    <location>
        <begin position="244"/>
        <end position="267"/>
    </location>
</feature>
<dbReference type="InterPro" id="IPR029787">
    <property type="entry name" value="Nucleotide_cyclase"/>
</dbReference>
<dbReference type="Pfam" id="PF20967">
    <property type="entry name" value="MASE7"/>
    <property type="match status" value="1"/>
</dbReference>
<evidence type="ECO:0000256" key="1">
    <source>
        <dbReference type="ARBA" id="ARBA00001593"/>
    </source>
</evidence>
<comment type="similarity">
    <text evidence="17">Belongs to the adenylyl cyclase class-4/guanylyl cyclase family.</text>
</comment>
<dbReference type="PROSITE" id="PS50125">
    <property type="entry name" value="GUANYLATE_CYCLASE_2"/>
    <property type="match status" value="1"/>
</dbReference>
<keyword evidence="5 18" id="KW-0812">Transmembrane</keyword>
<feature type="transmembrane region" description="Helical" evidence="18">
    <location>
        <begin position="165"/>
        <end position="186"/>
    </location>
</feature>
<gene>
    <name evidence="20" type="ORF">MELE44368_05235</name>
</gene>
<reference evidence="20 21" key="1">
    <citation type="submission" date="2013-06" db="EMBL/GenBank/DDBJ databases">
        <title>The draft sequence of the Mycobacterium elephantis genome.</title>
        <authorList>
            <person name="Pettersson F.B."/>
            <person name="Das S."/>
            <person name="Dasgupta S."/>
            <person name="Bhattacharya A."/>
            <person name="Kirsebom L.A."/>
        </authorList>
    </citation>
    <scope>NUCLEOTIDE SEQUENCE [LARGE SCALE GENOMIC DNA]</scope>
    <source>
        <strain evidence="20 21">DSM 44368</strain>
    </source>
</reference>
<evidence type="ECO:0000313" key="20">
    <source>
        <dbReference type="EMBL" id="RWA17551.1"/>
    </source>
</evidence>
<name>A0A439DPR6_9MYCO</name>
<dbReference type="GO" id="GO:0005524">
    <property type="term" value="F:ATP binding"/>
    <property type="evidence" value="ECO:0007669"/>
    <property type="project" value="UniProtKB-KW"/>
</dbReference>
<dbReference type="GO" id="GO:0046872">
    <property type="term" value="F:metal ion binding"/>
    <property type="evidence" value="ECO:0007669"/>
    <property type="project" value="UniProtKB-KW"/>
</dbReference>
<dbReference type="InterPro" id="IPR048432">
    <property type="entry name" value="MASE7"/>
</dbReference>
<dbReference type="EC" id="4.6.1.1" evidence="3"/>
<keyword evidence="21" id="KW-1185">Reference proteome</keyword>
<comment type="subunit">
    <text evidence="16">Homodimer. Can also exist as monomer.</text>
</comment>
<feature type="transmembrane region" description="Helical" evidence="18">
    <location>
        <begin position="192"/>
        <end position="208"/>
    </location>
</feature>
<dbReference type="Pfam" id="PF00211">
    <property type="entry name" value="Guanylate_cyc"/>
    <property type="match status" value="1"/>
</dbReference>
<dbReference type="GO" id="GO:0006171">
    <property type="term" value="P:cAMP biosynthetic process"/>
    <property type="evidence" value="ECO:0007669"/>
    <property type="project" value="UniProtKB-KW"/>
</dbReference>
<evidence type="ECO:0000256" key="9">
    <source>
        <dbReference type="ARBA" id="ARBA00022842"/>
    </source>
</evidence>
<dbReference type="InterPro" id="IPR050401">
    <property type="entry name" value="Cyclic_nucleotide_synthase"/>
</dbReference>
<evidence type="ECO:0000256" key="5">
    <source>
        <dbReference type="ARBA" id="ARBA00022692"/>
    </source>
</evidence>
<comment type="catalytic activity">
    <reaction evidence="1">
        <text>ATP = 3',5'-cyclic AMP + diphosphate</text>
        <dbReference type="Rhea" id="RHEA:15389"/>
        <dbReference type="ChEBI" id="CHEBI:30616"/>
        <dbReference type="ChEBI" id="CHEBI:33019"/>
        <dbReference type="ChEBI" id="CHEBI:58165"/>
        <dbReference type="EC" id="4.6.1.1"/>
    </reaction>
</comment>
<dbReference type="PROSITE" id="PS00452">
    <property type="entry name" value="GUANYLATE_CYCLASE_1"/>
    <property type="match status" value="1"/>
</dbReference>
<evidence type="ECO:0000256" key="6">
    <source>
        <dbReference type="ARBA" id="ARBA00022723"/>
    </source>
</evidence>
<feature type="transmembrane region" description="Helical" evidence="18">
    <location>
        <begin position="213"/>
        <end position="232"/>
    </location>
</feature>
<dbReference type="GO" id="GO:0007168">
    <property type="term" value="P:receptor guanylyl cyclase signaling pathway"/>
    <property type="evidence" value="ECO:0007669"/>
    <property type="project" value="TreeGrafter"/>
</dbReference>
<evidence type="ECO:0000259" key="19">
    <source>
        <dbReference type="PROSITE" id="PS50125"/>
    </source>
</evidence>
<evidence type="ECO:0000256" key="10">
    <source>
        <dbReference type="ARBA" id="ARBA00022989"/>
    </source>
</evidence>
<dbReference type="AlphaFoldDB" id="A0A439DPR6"/>
<evidence type="ECO:0000256" key="17">
    <source>
        <dbReference type="RuleBase" id="RU000405"/>
    </source>
</evidence>
<evidence type="ECO:0000256" key="2">
    <source>
        <dbReference type="ARBA" id="ARBA00004370"/>
    </source>
</evidence>
<feature type="transmembrane region" description="Helical" evidence="18">
    <location>
        <begin position="139"/>
        <end position="158"/>
    </location>
</feature>
<dbReference type="GO" id="GO:0004016">
    <property type="term" value="F:adenylate cyclase activity"/>
    <property type="evidence" value="ECO:0007669"/>
    <property type="project" value="UniProtKB-EC"/>
</dbReference>
<dbReference type="InterPro" id="IPR018297">
    <property type="entry name" value="A/G_cyclase_CS"/>
</dbReference>
<comment type="caution">
    <text evidence="20">The sequence shown here is derived from an EMBL/GenBank/DDBJ whole genome shotgun (WGS) entry which is preliminary data.</text>
</comment>
<dbReference type="GO" id="GO:0004383">
    <property type="term" value="F:guanylate cyclase activity"/>
    <property type="evidence" value="ECO:0007669"/>
    <property type="project" value="TreeGrafter"/>
</dbReference>
<keyword evidence="9" id="KW-0460">Magnesium</keyword>
<evidence type="ECO:0000256" key="12">
    <source>
        <dbReference type="ARBA" id="ARBA00023136"/>
    </source>
</evidence>
<dbReference type="SMART" id="SM00044">
    <property type="entry name" value="CYCc"/>
    <property type="match status" value="1"/>
</dbReference>
<keyword evidence="7" id="KW-0547">Nucleotide-binding</keyword>
<evidence type="ECO:0000256" key="11">
    <source>
        <dbReference type="ARBA" id="ARBA00022998"/>
    </source>
</evidence>
<dbReference type="CDD" id="cd07302">
    <property type="entry name" value="CHD"/>
    <property type="match status" value="1"/>
</dbReference>
<evidence type="ECO:0000256" key="8">
    <source>
        <dbReference type="ARBA" id="ARBA00022840"/>
    </source>
</evidence>
<dbReference type="Proteomes" id="UP000287177">
    <property type="component" value="Unassembled WGS sequence"/>
</dbReference>
<evidence type="ECO:0000256" key="3">
    <source>
        <dbReference type="ARBA" id="ARBA00012201"/>
    </source>
</evidence>
<protein>
    <recommendedName>
        <fullName evidence="4">Adenylate cyclase</fullName>
        <ecNumber evidence="3">4.6.1.1</ecNumber>
    </recommendedName>
    <alternativeName>
        <fullName evidence="14">ATP pyrophosphate-lyase</fullName>
    </alternativeName>
    <alternativeName>
        <fullName evidence="15">Adenylyl cyclase</fullName>
    </alternativeName>
</protein>
<dbReference type="GO" id="GO:0035556">
    <property type="term" value="P:intracellular signal transduction"/>
    <property type="evidence" value="ECO:0007669"/>
    <property type="project" value="InterPro"/>
</dbReference>
<dbReference type="GO" id="GO:0001653">
    <property type="term" value="F:peptide receptor activity"/>
    <property type="evidence" value="ECO:0007669"/>
    <property type="project" value="TreeGrafter"/>
</dbReference>
<evidence type="ECO:0000256" key="18">
    <source>
        <dbReference type="SAM" id="Phobius"/>
    </source>
</evidence>
<evidence type="ECO:0000256" key="7">
    <source>
        <dbReference type="ARBA" id="ARBA00022741"/>
    </source>
</evidence>
<dbReference type="FunFam" id="3.30.70.1230:FF:000033">
    <property type="entry name" value="Adenylate cyclase"/>
    <property type="match status" value="1"/>
</dbReference>
<dbReference type="EMBL" id="ATDN01000034">
    <property type="protein sequence ID" value="RWA17551.1"/>
    <property type="molecule type" value="Genomic_DNA"/>
</dbReference>
<keyword evidence="10 18" id="KW-1133">Transmembrane helix</keyword>
<feature type="domain" description="Guanylate cyclase" evidence="19">
    <location>
        <begin position="316"/>
        <end position="443"/>
    </location>
</feature>
<dbReference type="PANTHER" id="PTHR11920:SF335">
    <property type="entry name" value="GUANYLATE CYCLASE"/>
    <property type="match status" value="1"/>
</dbReference>
<keyword evidence="6" id="KW-0479">Metal-binding</keyword>
<evidence type="ECO:0000256" key="4">
    <source>
        <dbReference type="ARBA" id="ARBA00021420"/>
    </source>
</evidence>
<keyword evidence="13 17" id="KW-0456">Lyase</keyword>
<dbReference type="SUPFAM" id="SSF55073">
    <property type="entry name" value="Nucleotide cyclase"/>
    <property type="match status" value="1"/>
</dbReference>